<evidence type="ECO:0000313" key="1">
    <source>
        <dbReference type="EMBL" id="CAB4139184.1"/>
    </source>
</evidence>
<name>A0A6J5LX32_9CAUD</name>
<organism evidence="1">
    <name type="scientific">uncultured Caudovirales phage</name>
    <dbReference type="NCBI Taxonomy" id="2100421"/>
    <lineage>
        <taxon>Viruses</taxon>
        <taxon>Duplodnaviria</taxon>
        <taxon>Heunggongvirae</taxon>
        <taxon>Uroviricota</taxon>
        <taxon>Caudoviricetes</taxon>
        <taxon>Peduoviridae</taxon>
        <taxon>Maltschvirus</taxon>
        <taxon>Maltschvirus maltsch</taxon>
    </lineage>
</organism>
<dbReference type="Pfam" id="PF11300">
    <property type="entry name" value="DUF3102"/>
    <property type="match status" value="1"/>
</dbReference>
<evidence type="ECO:0008006" key="2">
    <source>
        <dbReference type="Google" id="ProtNLM"/>
    </source>
</evidence>
<proteinExistence type="predicted"/>
<protein>
    <recommendedName>
        <fullName evidence="2">DUF3102 domain-containing protein</fullName>
    </recommendedName>
</protein>
<dbReference type="InterPro" id="IPR021451">
    <property type="entry name" value="DUF3102"/>
</dbReference>
<accession>A0A6J5LX32</accession>
<dbReference type="EMBL" id="LR796356">
    <property type="protein sequence ID" value="CAB4139184.1"/>
    <property type="molecule type" value="Genomic_DNA"/>
</dbReference>
<gene>
    <name evidence="1" type="ORF">UFOVP347_3</name>
</gene>
<reference evidence="1" key="1">
    <citation type="submission" date="2020-04" db="EMBL/GenBank/DDBJ databases">
        <authorList>
            <person name="Chiriac C."/>
            <person name="Salcher M."/>
            <person name="Ghai R."/>
            <person name="Kavagutti S V."/>
        </authorList>
    </citation>
    <scope>NUCLEOTIDE SEQUENCE</scope>
</reference>
<sequence>MTSLTLTIDLPFLAGEVNSAHSEVQFHAKSMLLEAKRAGEALLKAKSLCRHGEFKAWVEANCRFSYRRAAQYMVWAKSAACCTSPGAWDEWQRISGHAPASKPTTTAPAFTKEDAEYALKINAMAERGQGGEVEVAKVKLERLASGFGMTADQMVEKAKGLCPEPESLSVLDAGLQRLMAPYRKLSKDRLIEVLLKCVVTHPDLIDMLVKEAQGNG</sequence>